<feature type="region of interest" description="Disordered" evidence="1">
    <location>
        <begin position="1"/>
        <end position="20"/>
    </location>
</feature>
<feature type="transmembrane region" description="Helical" evidence="2">
    <location>
        <begin position="149"/>
        <end position="172"/>
    </location>
</feature>
<feature type="region of interest" description="Disordered" evidence="1">
    <location>
        <begin position="183"/>
        <end position="206"/>
    </location>
</feature>
<evidence type="ECO:0008006" key="5">
    <source>
        <dbReference type="Google" id="ProtNLM"/>
    </source>
</evidence>
<sequence>MNASIPTPTKSRRSEPPDKARRGEIASILLTSMAVAVLVALVLWQGLGLIATIVEKKELTQTGIQASATITKHHSKVIPSDRGTTEKFLIDYTFTPPNHAEEHASSVELPRELWDTVEVGSTILVTYKPEDRSDNQPTVMLKRLLPADAGVVGIYVSVFVVATCIWFAVWLARVVMSRRRESRGAGPRSSTVELDRSKKRSAKHAAPRALMPEKLRGLLESVAIILAVLMALALVFGVLVFGLEFVGTRVVEAIQHFLL</sequence>
<accession>A0A5B0EBU7</accession>
<dbReference type="RefSeq" id="WP_149620253.1">
    <property type="nucleotide sequence ID" value="NZ_JBITUG010000017.1"/>
</dbReference>
<gene>
    <name evidence="3" type="ORF">FQ154_14345</name>
</gene>
<name>A0A5B0EBU7_9MICC</name>
<evidence type="ECO:0000256" key="2">
    <source>
        <dbReference type="SAM" id="Phobius"/>
    </source>
</evidence>
<evidence type="ECO:0000313" key="3">
    <source>
        <dbReference type="EMBL" id="KAA0975180.1"/>
    </source>
</evidence>
<feature type="transmembrane region" description="Helical" evidence="2">
    <location>
        <begin position="28"/>
        <end position="54"/>
    </location>
</feature>
<reference evidence="3 4" key="1">
    <citation type="submission" date="2019-07" db="EMBL/GenBank/DDBJ databases">
        <title>Analysis of the biochemical properties, biological activity and biotechnological potential of siderophores and biosurfactants produced by Antarctic psychrotolerant bacteria.</title>
        <authorList>
            <person name="Styczynski M."/>
            <person name="Krucon T."/>
            <person name="Decewicz P."/>
            <person name="Dziewit L."/>
        </authorList>
    </citation>
    <scope>NUCLEOTIDE SEQUENCE [LARGE SCALE GENOMIC DNA]</scope>
    <source>
        <strain evidence="3 4">ANT_H27</strain>
    </source>
</reference>
<keyword evidence="2" id="KW-0472">Membrane</keyword>
<organism evidence="3 4">
    <name type="scientific">Paeniglutamicibacter gangotriensis</name>
    <dbReference type="NCBI Taxonomy" id="254787"/>
    <lineage>
        <taxon>Bacteria</taxon>
        <taxon>Bacillati</taxon>
        <taxon>Actinomycetota</taxon>
        <taxon>Actinomycetes</taxon>
        <taxon>Micrococcales</taxon>
        <taxon>Micrococcaceae</taxon>
        <taxon>Paeniglutamicibacter</taxon>
    </lineage>
</organism>
<comment type="caution">
    <text evidence="3">The sequence shown here is derived from an EMBL/GenBank/DDBJ whole genome shotgun (WGS) entry which is preliminary data.</text>
</comment>
<dbReference type="Proteomes" id="UP000323856">
    <property type="component" value="Unassembled WGS sequence"/>
</dbReference>
<feature type="transmembrane region" description="Helical" evidence="2">
    <location>
        <begin position="218"/>
        <end position="243"/>
    </location>
</feature>
<dbReference type="EMBL" id="VOBL01000016">
    <property type="protein sequence ID" value="KAA0975180.1"/>
    <property type="molecule type" value="Genomic_DNA"/>
</dbReference>
<proteinExistence type="predicted"/>
<dbReference type="AlphaFoldDB" id="A0A5B0EBU7"/>
<evidence type="ECO:0000313" key="4">
    <source>
        <dbReference type="Proteomes" id="UP000323856"/>
    </source>
</evidence>
<evidence type="ECO:0000256" key="1">
    <source>
        <dbReference type="SAM" id="MobiDB-lite"/>
    </source>
</evidence>
<keyword evidence="2" id="KW-0812">Transmembrane</keyword>
<keyword evidence="2" id="KW-1133">Transmembrane helix</keyword>
<feature type="compositionally biased region" description="Basic residues" evidence="1">
    <location>
        <begin position="197"/>
        <end position="206"/>
    </location>
</feature>
<dbReference type="OrthoDB" id="4969171at2"/>
<protein>
    <recommendedName>
        <fullName evidence="5">DUF3592 domain-containing protein</fullName>
    </recommendedName>
</protein>